<protein>
    <submittedName>
        <fullName evidence="11">Protein translocase subunit SecD</fullName>
    </submittedName>
</protein>
<dbReference type="Gene3D" id="1.20.1640.10">
    <property type="entry name" value="Multidrug efflux transporter AcrB transmembrane domain"/>
    <property type="match status" value="1"/>
</dbReference>
<dbReference type="AlphaFoldDB" id="A0A2G9YCC5"/>
<feature type="transmembrane region" description="Helical" evidence="9">
    <location>
        <begin position="21"/>
        <end position="46"/>
    </location>
</feature>
<name>A0A2G9YCC5_9BACT</name>
<comment type="caution">
    <text evidence="11">The sequence shown here is derived from an EMBL/GenBank/DDBJ whole genome shotgun (WGS) entry which is preliminary data.</text>
</comment>
<dbReference type="Pfam" id="PF02355">
    <property type="entry name" value="SecD_SecF_C"/>
    <property type="match status" value="1"/>
</dbReference>
<evidence type="ECO:0000256" key="3">
    <source>
        <dbReference type="ARBA" id="ARBA00022475"/>
    </source>
</evidence>
<organism evidence="11 12">
    <name type="scientific">bacterium (Candidatus Ratteibacteria) CG23_combo_of_CG06-09_8_20_14_all_48_7</name>
    <dbReference type="NCBI Taxonomy" id="2014292"/>
    <lineage>
        <taxon>Bacteria</taxon>
        <taxon>Candidatus Ratteibacteria</taxon>
    </lineage>
</organism>
<dbReference type="Proteomes" id="UP000230392">
    <property type="component" value="Unassembled WGS sequence"/>
</dbReference>
<keyword evidence="5" id="KW-0653">Protein transport</keyword>
<evidence type="ECO:0000256" key="7">
    <source>
        <dbReference type="ARBA" id="ARBA00023010"/>
    </source>
</evidence>
<keyword evidence="6 9" id="KW-1133">Transmembrane helix</keyword>
<gene>
    <name evidence="11" type="ORF">COX46_03790</name>
</gene>
<evidence type="ECO:0000313" key="12">
    <source>
        <dbReference type="Proteomes" id="UP000230392"/>
    </source>
</evidence>
<keyword evidence="2" id="KW-0813">Transport</keyword>
<dbReference type="InterPro" id="IPR048634">
    <property type="entry name" value="SecD_SecF_C"/>
</dbReference>
<feature type="non-terminal residue" evidence="11">
    <location>
        <position position="1"/>
    </location>
</feature>
<keyword evidence="3" id="KW-1003">Cell membrane</keyword>
<keyword evidence="4 9" id="KW-0812">Transmembrane</keyword>
<dbReference type="GO" id="GO:0015031">
    <property type="term" value="P:protein transport"/>
    <property type="evidence" value="ECO:0007669"/>
    <property type="project" value="UniProtKB-KW"/>
</dbReference>
<dbReference type="SUPFAM" id="SSF82866">
    <property type="entry name" value="Multidrug efflux transporter AcrB transmembrane domain"/>
    <property type="match status" value="1"/>
</dbReference>
<evidence type="ECO:0000256" key="6">
    <source>
        <dbReference type="ARBA" id="ARBA00022989"/>
    </source>
</evidence>
<keyword evidence="7" id="KW-0811">Translocation</keyword>
<comment type="subcellular location">
    <subcellularLocation>
        <location evidence="1">Cell membrane</location>
        <topology evidence="1">Multi-pass membrane protein</topology>
    </subcellularLocation>
</comment>
<dbReference type="GO" id="GO:0005886">
    <property type="term" value="C:plasma membrane"/>
    <property type="evidence" value="ECO:0007669"/>
    <property type="project" value="UniProtKB-SubCell"/>
</dbReference>
<evidence type="ECO:0000256" key="1">
    <source>
        <dbReference type="ARBA" id="ARBA00004651"/>
    </source>
</evidence>
<feature type="domain" description="Protein export membrane protein SecD/SecF C-terminal" evidence="10">
    <location>
        <begin position="2"/>
        <end position="69"/>
    </location>
</feature>
<evidence type="ECO:0000313" key="11">
    <source>
        <dbReference type="EMBL" id="PIP16191.1"/>
    </source>
</evidence>
<dbReference type="InterPro" id="IPR022813">
    <property type="entry name" value="SecD/SecF_arch_bac"/>
</dbReference>
<dbReference type="PANTHER" id="PTHR30081:SF1">
    <property type="entry name" value="PROTEIN TRANSLOCASE SUBUNIT SECD"/>
    <property type="match status" value="1"/>
</dbReference>
<sequence>ERIREELRAGKTIRAALDRGYERALVAIIDSNLTTVIAAIALFLLGKGSVKGFGLTLTLGILANLFTAVVVT</sequence>
<accession>A0A2G9YCC5</accession>
<evidence type="ECO:0000256" key="2">
    <source>
        <dbReference type="ARBA" id="ARBA00022448"/>
    </source>
</evidence>
<feature type="non-terminal residue" evidence="11">
    <location>
        <position position="72"/>
    </location>
</feature>
<feature type="transmembrane region" description="Helical" evidence="9">
    <location>
        <begin position="52"/>
        <end position="71"/>
    </location>
</feature>
<dbReference type="PANTHER" id="PTHR30081">
    <property type="entry name" value="PROTEIN-EXPORT MEMBRANE PROTEIN SEC"/>
    <property type="match status" value="1"/>
</dbReference>
<proteinExistence type="predicted"/>
<evidence type="ECO:0000256" key="5">
    <source>
        <dbReference type="ARBA" id="ARBA00022927"/>
    </source>
</evidence>
<dbReference type="EMBL" id="PCRF01000184">
    <property type="protein sequence ID" value="PIP16191.1"/>
    <property type="molecule type" value="Genomic_DNA"/>
</dbReference>
<evidence type="ECO:0000256" key="4">
    <source>
        <dbReference type="ARBA" id="ARBA00022692"/>
    </source>
</evidence>
<evidence type="ECO:0000256" key="9">
    <source>
        <dbReference type="SAM" id="Phobius"/>
    </source>
</evidence>
<keyword evidence="8 9" id="KW-0472">Membrane</keyword>
<evidence type="ECO:0000256" key="8">
    <source>
        <dbReference type="ARBA" id="ARBA00023136"/>
    </source>
</evidence>
<evidence type="ECO:0000259" key="10">
    <source>
        <dbReference type="Pfam" id="PF02355"/>
    </source>
</evidence>
<reference evidence="11 12" key="1">
    <citation type="submission" date="2017-09" db="EMBL/GenBank/DDBJ databases">
        <title>Depth-based differentiation of microbial function through sediment-hosted aquifers and enrichment of novel symbionts in the deep terrestrial subsurface.</title>
        <authorList>
            <person name="Probst A.J."/>
            <person name="Ladd B."/>
            <person name="Jarett J.K."/>
            <person name="Geller-Mcgrath D.E."/>
            <person name="Sieber C.M."/>
            <person name="Emerson J.B."/>
            <person name="Anantharaman K."/>
            <person name="Thomas B.C."/>
            <person name="Malmstrom R."/>
            <person name="Stieglmeier M."/>
            <person name="Klingl A."/>
            <person name="Woyke T."/>
            <person name="Ryan C.M."/>
            <person name="Banfield J.F."/>
        </authorList>
    </citation>
    <scope>NUCLEOTIDE SEQUENCE [LARGE SCALE GENOMIC DNA]</scope>
    <source>
        <strain evidence="11">CG23_combo_of_CG06-09_8_20_14_all_48_7</strain>
    </source>
</reference>